<evidence type="ECO:0000256" key="1">
    <source>
        <dbReference type="SAM" id="SignalP"/>
    </source>
</evidence>
<dbReference type="AlphaFoldDB" id="A0A8J2IVM8"/>
<proteinExistence type="predicted"/>
<accession>A0A8J2IVM8</accession>
<dbReference type="Proteomes" id="UP000693738">
    <property type="component" value="Unassembled WGS sequence"/>
</dbReference>
<reference evidence="2" key="1">
    <citation type="submission" date="2021-05" db="EMBL/GenBank/DDBJ databases">
        <authorList>
            <person name="Khan N."/>
        </authorList>
    </citation>
    <scope>NUCLEOTIDE SEQUENCE</scope>
</reference>
<comment type="caution">
    <text evidence="2">The sequence shown here is derived from an EMBL/GenBank/DDBJ whole genome shotgun (WGS) entry which is preliminary data.</text>
</comment>
<feature type="signal peptide" evidence="1">
    <location>
        <begin position="1"/>
        <end position="15"/>
    </location>
</feature>
<keyword evidence="1" id="KW-0732">Signal</keyword>
<feature type="chain" id="PRO_5035147204" evidence="1">
    <location>
        <begin position="16"/>
        <end position="127"/>
    </location>
</feature>
<name>A0A8J2IVM8_FUSEQ</name>
<evidence type="ECO:0000313" key="2">
    <source>
        <dbReference type="EMBL" id="CAG7561235.1"/>
    </source>
</evidence>
<gene>
    <name evidence="2" type="ORF">FEQUK3_LOCUS6958</name>
</gene>
<evidence type="ECO:0000313" key="3">
    <source>
        <dbReference type="Proteomes" id="UP000693738"/>
    </source>
</evidence>
<sequence length="127" mass="13726">MLFSNILLLAGLAAALPNPIEEDSTLEARAPNGIKLIKLRISPKSTYTGSGYPGQCNSLPPNVKTFIEESPDTKSILSCFKCTVWSGHGCKGSHSVELEGQQPKAFSKHGGNKITWKSWKCECKDGC</sequence>
<protein>
    <submittedName>
        <fullName evidence="2">Uncharacterized protein</fullName>
    </submittedName>
</protein>
<organism evidence="2 3">
    <name type="scientific">Fusarium equiseti</name>
    <name type="common">Fusarium scirpi</name>
    <dbReference type="NCBI Taxonomy" id="61235"/>
    <lineage>
        <taxon>Eukaryota</taxon>
        <taxon>Fungi</taxon>
        <taxon>Dikarya</taxon>
        <taxon>Ascomycota</taxon>
        <taxon>Pezizomycotina</taxon>
        <taxon>Sordariomycetes</taxon>
        <taxon>Hypocreomycetidae</taxon>
        <taxon>Hypocreales</taxon>
        <taxon>Nectriaceae</taxon>
        <taxon>Fusarium</taxon>
        <taxon>Fusarium incarnatum-equiseti species complex</taxon>
    </lineage>
</organism>
<dbReference type="EMBL" id="CAJSTJ010000140">
    <property type="protein sequence ID" value="CAG7561235.1"/>
    <property type="molecule type" value="Genomic_DNA"/>
</dbReference>